<dbReference type="Pfam" id="PF00781">
    <property type="entry name" value="DAGK_cat"/>
    <property type="match status" value="1"/>
</dbReference>
<evidence type="ECO:0000259" key="3">
    <source>
        <dbReference type="PROSITE" id="PS50146"/>
    </source>
</evidence>
<dbReference type="Gene3D" id="2.60.200.40">
    <property type="match status" value="1"/>
</dbReference>
<dbReference type="Proteomes" id="UP000271587">
    <property type="component" value="Chromosome"/>
</dbReference>
<evidence type="ECO:0000256" key="1">
    <source>
        <dbReference type="ARBA" id="ARBA00001946"/>
    </source>
</evidence>
<dbReference type="InterPro" id="IPR017438">
    <property type="entry name" value="ATP-NAD_kinase_N"/>
</dbReference>
<dbReference type="SMART" id="SM00046">
    <property type="entry name" value="DAGKc"/>
    <property type="match status" value="1"/>
</dbReference>
<dbReference type="AlphaFoldDB" id="A0A3G6IZ10"/>
<keyword evidence="4" id="KW-0418">Kinase</keyword>
<dbReference type="PROSITE" id="PS50146">
    <property type="entry name" value="DAGK"/>
    <property type="match status" value="1"/>
</dbReference>
<name>A0A3G6IZ10_9CORY</name>
<dbReference type="KEGG" id="cgk:CGERO_02050"/>
<dbReference type="InterPro" id="IPR001206">
    <property type="entry name" value="Diacylglycerol_kinase_cat_dom"/>
</dbReference>
<dbReference type="Gene3D" id="3.40.50.10330">
    <property type="entry name" value="Probable inorganic polyphosphate/atp-NAD kinase, domain 1"/>
    <property type="match status" value="1"/>
</dbReference>
<dbReference type="GO" id="GO:0005886">
    <property type="term" value="C:plasma membrane"/>
    <property type="evidence" value="ECO:0007669"/>
    <property type="project" value="TreeGrafter"/>
</dbReference>
<organism evidence="4 5">
    <name type="scientific">Corynebacterium gerontici</name>
    <dbReference type="NCBI Taxonomy" id="2079234"/>
    <lineage>
        <taxon>Bacteria</taxon>
        <taxon>Bacillati</taxon>
        <taxon>Actinomycetota</taxon>
        <taxon>Actinomycetes</taxon>
        <taxon>Mycobacteriales</taxon>
        <taxon>Corynebacteriaceae</taxon>
        <taxon>Corynebacterium</taxon>
    </lineage>
</organism>
<reference evidence="4 5" key="1">
    <citation type="submission" date="2018-11" db="EMBL/GenBank/DDBJ databases">
        <authorList>
            <person name="Kleinhagauer T."/>
            <person name="Glaeser S.P."/>
            <person name="Spergser J."/>
            <person name="Ruckert C."/>
            <person name="Kaempfer P."/>
            <person name="Busse H.-J."/>
        </authorList>
    </citation>
    <scope>NUCLEOTIDE SEQUENCE [LARGE SCALE GENOMIC DNA]</scope>
    <source>
        <strain evidence="4 5">W8</strain>
    </source>
</reference>
<gene>
    <name evidence="4" type="primary">dagK1</name>
    <name evidence="4" type="ORF">CGERO_02050</name>
</gene>
<comment type="similarity">
    <text evidence="2">Belongs to the diacylglycerol/lipid kinase family.</text>
</comment>
<dbReference type="InterPro" id="IPR050187">
    <property type="entry name" value="Lipid_Phosphate_FormReg"/>
</dbReference>
<dbReference type="PANTHER" id="PTHR12358">
    <property type="entry name" value="SPHINGOSINE KINASE"/>
    <property type="match status" value="1"/>
</dbReference>
<dbReference type="SUPFAM" id="SSF111331">
    <property type="entry name" value="NAD kinase/diacylglycerol kinase-like"/>
    <property type="match status" value="1"/>
</dbReference>
<comment type="cofactor">
    <cofactor evidence="1">
        <name>Mg(2+)</name>
        <dbReference type="ChEBI" id="CHEBI:18420"/>
    </cofactor>
</comment>
<proteinExistence type="inferred from homology"/>
<evidence type="ECO:0000313" key="4">
    <source>
        <dbReference type="EMBL" id="AZA10743.1"/>
    </source>
</evidence>
<evidence type="ECO:0000256" key="2">
    <source>
        <dbReference type="ARBA" id="ARBA00005983"/>
    </source>
</evidence>
<dbReference type="PANTHER" id="PTHR12358:SF106">
    <property type="entry name" value="LIPID KINASE YEGS"/>
    <property type="match status" value="1"/>
</dbReference>
<evidence type="ECO:0000313" key="5">
    <source>
        <dbReference type="Proteomes" id="UP000271587"/>
    </source>
</evidence>
<sequence>MRTKLWVVRTLLIANPNSTTQSPRLFSRLIPTLREVEGLEMKAVFTHYAGHAKEICAGLSTDDYDVVIAVGGDGTVNEAINGLLGAVDQAKDPNAVPALAVIPTGSANVFVRALGFSAEPIRATEGLARSLSTGRIRTVELGTWNNEWFAVNAGFGIDADVIAGVDRVRSKGASATPFRYLQVAVKAWRRIHRNPPQIDISGTTKDGRHFEEHRLPLLIASNTNPWTFLGPLPVVTNPDNSFDQGLGLFGLRDISGFGGMAAMAHLLGFGHNKVMDAYVEPRTATVDDVAEVHIRCHEKRRFQVDGEYVDQMESVTLGAVPDALRVFAPDAESGDTTASRLRRLLSFLDPRD</sequence>
<feature type="domain" description="DAGKc" evidence="3">
    <location>
        <begin position="5"/>
        <end position="145"/>
    </location>
</feature>
<dbReference type="InterPro" id="IPR016064">
    <property type="entry name" value="NAD/diacylglycerol_kinase_sf"/>
</dbReference>
<dbReference type="EC" id="2.7.1.107" evidence="4"/>
<accession>A0A3G6IZ10</accession>
<dbReference type="GO" id="GO:0004143">
    <property type="term" value="F:ATP-dependent diacylglycerol kinase activity"/>
    <property type="evidence" value="ECO:0007669"/>
    <property type="project" value="UniProtKB-EC"/>
</dbReference>
<dbReference type="EMBL" id="CP033897">
    <property type="protein sequence ID" value="AZA10743.1"/>
    <property type="molecule type" value="Genomic_DNA"/>
</dbReference>
<keyword evidence="4" id="KW-0808">Transferase</keyword>
<protein>
    <submittedName>
        <fullName evidence="4">Diacylglycerol kinase</fullName>
        <ecNumber evidence="4">2.7.1.107</ecNumber>
    </submittedName>
</protein>
<keyword evidence="5" id="KW-1185">Reference proteome</keyword>